<feature type="transmembrane region" description="Helical" evidence="1">
    <location>
        <begin position="65"/>
        <end position="82"/>
    </location>
</feature>
<keyword evidence="1" id="KW-1133">Transmembrane helix</keyword>
<protein>
    <submittedName>
        <fullName evidence="2">Uncharacterized protein</fullName>
    </submittedName>
</protein>
<proteinExistence type="predicted"/>
<evidence type="ECO:0000256" key="1">
    <source>
        <dbReference type="SAM" id="Phobius"/>
    </source>
</evidence>
<name>A0A8S5LB49_9CAUD</name>
<dbReference type="EMBL" id="BK014671">
    <property type="protein sequence ID" value="DAD67174.1"/>
    <property type="molecule type" value="Genomic_DNA"/>
</dbReference>
<keyword evidence="1" id="KW-0812">Transmembrane</keyword>
<evidence type="ECO:0000313" key="2">
    <source>
        <dbReference type="EMBL" id="DAD67174.1"/>
    </source>
</evidence>
<sequence length="118" mass="13419">MNAMEPIVNPWIFYWVNVVSELRGVLLGTMTAFICFCIIVAVYASVEFDGGYEAFVGKHYKRIKTFVVLMMINILLLIAIPGKDTMITMIVAQYTTENNLNYILDVSKQIIEATKKDK</sequence>
<accession>A0A8S5LB49</accession>
<feature type="transmembrane region" description="Helical" evidence="1">
    <location>
        <begin position="24"/>
        <end position="44"/>
    </location>
</feature>
<keyword evidence="1" id="KW-0472">Membrane</keyword>
<reference evidence="2" key="1">
    <citation type="journal article" date="2021" name="Proc. Natl. Acad. Sci. U.S.A.">
        <title>A Catalog of Tens of Thousands of Viruses from Human Metagenomes Reveals Hidden Associations with Chronic Diseases.</title>
        <authorList>
            <person name="Tisza M.J."/>
            <person name="Buck C.B."/>
        </authorList>
    </citation>
    <scope>NUCLEOTIDE SEQUENCE</scope>
    <source>
        <strain evidence="2">CtRkj24</strain>
    </source>
</reference>
<organism evidence="2">
    <name type="scientific">Podoviridae sp. ctRkj24</name>
    <dbReference type="NCBI Taxonomy" id="2823559"/>
    <lineage>
        <taxon>Viruses</taxon>
        <taxon>Duplodnaviria</taxon>
        <taxon>Heunggongvirae</taxon>
        <taxon>Uroviricota</taxon>
        <taxon>Caudoviricetes</taxon>
    </lineage>
</organism>